<feature type="region of interest" description="Disordered" evidence="1">
    <location>
        <begin position="1"/>
        <end position="124"/>
    </location>
</feature>
<dbReference type="VEuPathDB" id="VectorBase:ADAC004987"/>
<reference evidence="2" key="2">
    <citation type="submission" date="2010-05" db="EMBL/GenBank/DDBJ databases">
        <authorList>
            <person name="Almeida L.G."/>
            <person name="Nicolas M.F."/>
            <person name="Souza R.C."/>
            <person name="Vasconcelos A.T.R."/>
        </authorList>
    </citation>
    <scope>NUCLEOTIDE SEQUENCE</scope>
</reference>
<reference evidence="3" key="4">
    <citation type="submission" date="2015-06" db="UniProtKB">
        <authorList>
            <consortium name="EnsemblMetazoa"/>
        </authorList>
    </citation>
    <scope>IDENTIFICATION</scope>
</reference>
<sequence length="195" mass="20705">MLHDTRSKNESSSSFLRDQVNPREDGSKTVRALSSKKCLEFRSRDHNNGLPRGGGPSVRPVPSSSSQRVTQGRADATRRKSRKPASVPSSQVKCQKMDAFNSSGFGASSPSPSSTSPVKTSNAGLGVAPLWLGTLESSRGGRTSAHQTRELLAVFAFCTTSDFLLDSHSPTGQSPGDGDDDDDDDDVSSNRGCSE</sequence>
<evidence type="ECO:0000256" key="1">
    <source>
        <dbReference type="SAM" id="MobiDB-lite"/>
    </source>
</evidence>
<organism evidence="2">
    <name type="scientific">Anopheles darlingi</name>
    <name type="common">Mosquito</name>
    <dbReference type="NCBI Taxonomy" id="43151"/>
    <lineage>
        <taxon>Eukaryota</taxon>
        <taxon>Metazoa</taxon>
        <taxon>Ecdysozoa</taxon>
        <taxon>Arthropoda</taxon>
        <taxon>Hexapoda</taxon>
        <taxon>Insecta</taxon>
        <taxon>Pterygota</taxon>
        <taxon>Neoptera</taxon>
        <taxon>Endopterygota</taxon>
        <taxon>Diptera</taxon>
        <taxon>Nematocera</taxon>
        <taxon>Culicoidea</taxon>
        <taxon>Culicidae</taxon>
        <taxon>Anophelinae</taxon>
        <taxon>Anopheles</taxon>
    </lineage>
</organism>
<reference evidence="2" key="3">
    <citation type="journal article" date="2013" name="Nucleic Acids Res.">
        <title>The genome of Anopheles darlingi, the main neotropical malaria vector.</title>
        <authorList>
            <person name="Marinotti O."/>
            <person name="Cerqueira G.C."/>
            <person name="de Almeida L.G."/>
            <person name="Ferro M.I."/>
            <person name="Loreto E.L."/>
            <person name="Zaha A."/>
            <person name="Teixeira S.M."/>
            <person name="Wespiser A.R."/>
            <person name="Almeida E Silva A."/>
            <person name="Schlindwein A.D."/>
            <person name="Pacheco A.C."/>
            <person name="Silva A.L."/>
            <person name="Graveley B.R."/>
            <person name="Walenz B.P."/>
            <person name="Lima Bde A."/>
            <person name="Ribeiro C.A."/>
            <person name="Nunes-Silva C.G."/>
            <person name="de Carvalho C.R."/>
            <person name="Soares C.M."/>
            <person name="de Menezes C.B."/>
            <person name="Matiolli C."/>
            <person name="Caffrey D."/>
            <person name="Araujo D.A."/>
            <person name="de Oliveira D.M."/>
            <person name="Golenbock D."/>
            <person name="Grisard E.C."/>
            <person name="Fantinatti-Garboggini F."/>
            <person name="de Carvalho F.M."/>
            <person name="Barcellos F.G."/>
            <person name="Prosdocimi F."/>
            <person name="May G."/>
            <person name="Azevedo Junior G.M."/>
            <person name="Guimaraes G.M."/>
            <person name="Goldman G.H."/>
            <person name="Padilha I.Q."/>
            <person name="Batista Jda S."/>
            <person name="Ferro J.A."/>
            <person name="Ribeiro J.M."/>
            <person name="Fietto J.L."/>
            <person name="Dabbas K.M."/>
            <person name="Cerdeira L."/>
            <person name="Agnez-Lima L.F."/>
            <person name="Brocchi M."/>
            <person name="de Carvalho M.O."/>
            <person name="Teixeira Mde M."/>
            <person name="Diniz Maia Mde M."/>
            <person name="Goldman M.H."/>
            <person name="Cruz Schneider M.P."/>
            <person name="Felipe M.S."/>
            <person name="Hungria M."/>
            <person name="Nicolas M.F."/>
            <person name="Pereira M."/>
            <person name="Montes M.A."/>
            <person name="Cantao M.E."/>
            <person name="Vincentz M."/>
            <person name="Rafael M.S."/>
            <person name="Silverman N."/>
            <person name="Stoco P.H."/>
            <person name="Souza R.C."/>
            <person name="Vicentini R."/>
            <person name="Gazzinelli R.T."/>
            <person name="Neves Rde O."/>
            <person name="Silva R."/>
            <person name="Astolfi-Filho S."/>
            <person name="Maciel T.E."/>
            <person name="Urmenyi T.P."/>
            <person name="Tadei W.P."/>
            <person name="Camargo E.P."/>
            <person name="de Vasconcelos A.T."/>
        </authorList>
    </citation>
    <scope>NUCLEOTIDE SEQUENCE</scope>
</reference>
<gene>
    <name evidence="2" type="ORF">AND_004987</name>
</gene>
<feature type="region of interest" description="Disordered" evidence="1">
    <location>
        <begin position="166"/>
        <end position="195"/>
    </location>
</feature>
<proteinExistence type="predicted"/>
<reference evidence="2 4" key="1">
    <citation type="journal article" date="2010" name="BMC Genomics">
        <title>Combination of measures distinguishes pre-miRNAs from other stem-loops in the genome of the newly sequenced Anopheles darlingi.</title>
        <authorList>
            <person name="Mendes N.D."/>
            <person name="Freitas A.T."/>
            <person name="Vasconcelos A.T."/>
            <person name="Sagot M.F."/>
        </authorList>
    </citation>
    <scope>NUCLEOTIDE SEQUENCE</scope>
</reference>
<accession>W5JGV4</accession>
<feature type="compositionally biased region" description="Low complexity" evidence="1">
    <location>
        <begin position="57"/>
        <end position="69"/>
    </location>
</feature>
<dbReference type="HOGENOM" id="CLU_1397394_0_0_1"/>
<dbReference type="EMBL" id="ADMH02001265">
    <property type="protein sequence ID" value="ETN63316.1"/>
    <property type="molecule type" value="Genomic_DNA"/>
</dbReference>
<name>W5JGV4_ANODA</name>
<protein>
    <submittedName>
        <fullName evidence="2 3">Uncharacterized protein</fullName>
    </submittedName>
</protein>
<dbReference type="Proteomes" id="UP000000673">
    <property type="component" value="Unassembled WGS sequence"/>
</dbReference>
<dbReference type="EnsemblMetazoa" id="ADAC004987-RA">
    <property type="protein sequence ID" value="ADAC004987-PA"/>
    <property type="gene ID" value="ADAC004987"/>
</dbReference>
<evidence type="ECO:0000313" key="4">
    <source>
        <dbReference type="Proteomes" id="UP000000673"/>
    </source>
</evidence>
<evidence type="ECO:0000313" key="2">
    <source>
        <dbReference type="EMBL" id="ETN63316.1"/>
    </source>
</evidence>
<dbReference type="AlphaFoldDB" id="W5JGV4"/>
<feature type="compositionally biased region" description="Acidic residues" evidence="1">
    <location>
        <begin position="177"/>
        <end position="187"/>
    </location>
</feature>
<keyword evidence="4" id="KW-1185">Reference proteome</keyword>
<feature type="compositionally biased region" description="Basic and acidic residues" evidence="1">
    <location>
        <begin position="37"/>
        <end position="47"/>
    </location>
</feature>
<evidence type="ECO:0000313" key="3">
    <source>
        <dbReference type="EnsemblMetazoa" id="ADAC004987-PA"/>
    </source>
</evidence>
<feature type="compositionally biased region" description="Low complexity" evidence="1">
    <location>
        <begin position="99"/>
        <end position="122"/>
    </location>
</feature>